<dbReference type="PANTHER" id="PTHR45927">
    <property type="entry name" value="LYSM-DOMAIN RECEPTOR-LIKE KINASE-RELATED"/>
    <property type="match status" value="1"/>
</dbReference>
<proteinExistence type="predicted"/>
<feature type="transmembrane region" description="Helical" evidence="2">
    <location>
        <begin position="315"/>
        <end position="336"/>
    </location>
</feature>
<dbReference type="Pfam" id="PF23472">
    <property type="entry name" value="LysM2_CERK1_LYK3_4_5"/>
    <property type="match status" value="1"/>
</dbReference>
<dbReference type="InterPro" id="IPR052611">
    <property type="entry name" value="Plant_RLK_LysM"/>
</dbReference>
<dbReference type="PANTHER" id="PTHR45927:SF13">
    <property type="entry name" value="PROTEIN LYK2"/>
    <property type="match status" value="1"/>
</dbReference>
<evidence type="ECO:0000259" key="3">
    <source>
        <dbReference type="PROSITE" id="PS50011"/>
    </source>
</evidence>
<evidence type="ECO:0000256" key="2">
    <source>
        <dbReference type="SAM" id="Phobius"/>
    </source>
</evidence>
<dbReference type="InterPro" id="IPR036779">
    <property type="entry name" value="LysM_dom_sf"/>
</dbReference>
<keyword evidence="2" id="KW-0472">Membrane</keyword>
<evidence type="ECO:0000313" key="6">
    <source>
        <dbReference type="Proteomes" id="UP000825729"/>
    </source>
</evidence>
<name>A0AAV7F6T6_ARIFI</name>
<dbReference type="GO" id="GO:0005886">
    <property type="term" value="C:plasma membrane"/>
    <property type="evidence" value="ECO:0007669"/>
    <property type="project" value="UniProtKB-ARBA"/>
</dbReference>
<evidence type="ECO:0000259" key="4">
    <source>
        <dbReference type="PROSITE" id="PS51782"/>
    </source>
</evidence>
<evidence type="ECO:0000313" key="5">
    <source>
        <dbReference type="EMBL" id="KAG9455551.1"/>
    </source>
</evidence>
<gene>
    <name evidence="5" type="ORF">H6P81_000059</name>
</gene>
<dbReference type="Pfam" id="PF01476">
    <property type="entry name" value="LysM"/>
    <property type="match status" value="1"/>
</dbReference>
<dbReference type="EMBL" id="JAINDJ010000002">
    <property type="protein sequence ID" value="KAG9455551.1"/>
    <property type="molecule type" value="Genomic_DNA"/>
</dbReference>
<dbReference type="InterPro" id="IPR011009">
    <property type="entry name" value="Kinase-like_dom_sf"/>
</dbReference>
<dbReference type="Proteomes" id="UP000825729">
    <property type="component" value="Unassembled WGS sequence"/>
</dbReference>
<dbReference type="AlphaFoldDB" id="A0AAV7F6T6"/>
<dbReference type="PROSITE" id="PS51782">
    <property type="entry name" value="LYSM"/>
    <property type="match status" value="1"/>
</dbReference>
<feature type="domain" description="Protein kinase" evidence="3">
    <location>
        <begin position="401"/>
        <end position="628"/>
    </location>
</feature>
<dbReference type="PROSITE" id="PS50011">
    <property type="entry name" value="PROTEIN_KINASE_DOM"/>
    <property type="match status" value="1"/>
</dbReference>
<feature type="region of interest" description="Disordered" evidence="1">
    <location>
        <begin position="367"/>
        <end position="396"/>
    </location>
</feature>
<reference evidence="5 6" key="1">
    <citation type="submission" date="2021-07" db="EMBL/GenBank/DDBJ databases">
        <title>The Aristolochia fimbriata genome: insights into angiosperm evolution, floral development and chemical biosynthesis.</title>
        <authorList>
            <person name="Jiao Y."/>
        </authorList>
    </citation>
    <scope>NUCLEOTIDE SEQUENCE [LARGE SCALE GENOMIC DNA]</scope>
    <source>
        <strain evidence="5">IBCAS-2021</strain>
        <tissue evidence="5">Leaf</tissue>
    </source>
</reference>
<comment type="caution">
    <text evidence="5">The sequence shown here is derived from an EMBL/GenBank/DDBJ whole genome shotgun (WGS) entry which is preliminary data.</text>
</comment>
<dbReference type="InterPro" id="IPR000719">
    <property type="entry name" value="Prot_kinase_dom"/>
</dbReference>
<dbReference type="Pfam" id="PF07714">
    <property type="entry name" value="PK_Tyr_Ser-Thr"/>
    <property type="match status" value="1"/>
</dbReference>
<sequence length="628" mass="68653">MAALLINHSCLTNTLFITSAIFALHLLLVQGVVNSLTCESLPQSQPSDPHQYYRCDPAASPNLNQHCFTFALFYANAFYSSLSNLTQYLGFDRVAILEASGLSKNAADILLPNQPLLLPIDCRCDASTAAYFQAWVTKTAIEGETFEGIAASLEGLTTCTAIKHKNPNYLQQSAAPHLMIGNKTNHQLILPLICACPNPLQLRQGTRLLLSYPVFPGDTVSKLSSLFNTTAGALLSANNRSSAGSLPIISEDLMAGTTLLIPLMGDKLPNLAPLIRAHVDPNSSGGASIPIVNESQNHSSSSTRRRVTIHKLGRIYIGLGAAIIALGVAMAVVFLVMQRKICRNKSDLDTKGDLELQQLTIVNPRQSKELLDDVDPADQDPDHENLPYTPHKGGLDTYSPEELRKATGDFNSGNFIEGTMFHGRLNGKNLAIKQLTSAETISKIDFELFQLGSHRHPNILRLLGTCVGTDHHGAGESYLVFEYAKNGSLKDWLHAGLAMKSQFIASCYCFLSWNQRLRICLHVAMALHYMHHTLSPSYIHGNVKSRNILLDEEFNAKLGNFGMSRCAAEDDDVEDHEQYLLSASWSKGYLCIWGGLVGSALGSNSDNKALQERGEYQALGEDQICITK</sequence>
<protein>
    <submittedName>
        <fullName evidence="5">Uncharacterized protein</fullName>
    </submittedName>
</protein>
<dbReference type="InterPro" id="IPR018392">
    <property type="entry name" value="LysM"/>
</dbReference>
<dbReference type="SMART" id="SM00257">
    <property type="entry name" value="LysM"/>
    <property type="match status" value="1"/>
</dbReference>
<dbReference type="GO" id="GO:0004672">
    <property type="term" value="F:protein kinase activity"/>
    <property type="evidence" value="ECO:0007669"/>
    <property type="project" value="InterPro"/>
</dbReference>
<evidence type="ECO:0000256" key="1">
    <source>
        <dbReference type="SAM" id="MobiDB-lite"/>
    </source>
</evidence>
<dbReference type="InterPro" id="IPR056562">
    <property type="entry name" value="LysM2_CERK1_LYK3_4_5"/>
</dbReference>
<organism evidence="5 6">
    <name type="scientific">Aristolochia fimbriata</name>
    <name type="common">White veined hardy Dutchman's pipe vine</name>
    <dbReference type="NCBI Taxonomy" id="158543"/>
    <lineage>
        <taxon>Eukaryota</taxon>
        <taxon>Viridiplantae</taxon>
        <taxon>Streptophyta</taxon>
        <taxon>Embryophyta</taxon>
        <taxon>Tracheophyta</taxon>
        <taxon>Spermatophyta</taxon>
        <taxon>Magnoliopsida</taxon>
        <taxon>Magnoliidae</taxon>
        <taxon>Piperales</taxon>
        <taxon>Aristolochiaceae</taxon>
        <taxon>Aristolochia</taxon>
    </lineage>
</organism>
<feature type="domain" description="LysM" evidence="4">
    <location>
        <begin position="210"/>
        <end position="261"/>
    </location>
</feature>
<keyword evidence="2" id="KW-0812">Transmembrane</keyword>
<accession>A0AAV7F6T6</accession>
<dbReference type="Gene3D" id="3.10.350.10">
    <property type="entry name" value="LysM domain"/>
    <property type="match status" value="1"/>
</dbReference>
<dbReference type="Gene3D" id="1.10.510.10">
    <property type="entry name" value="Transferase(Phosphotransferase) domain 1"/>
    <property type="match status" value="1"/>
</dbReference>
<dbReference type="InterPro" id="IPR001245">
    <property type="entry name" value="Ser-Thr/Tyr_kinase_cat_dom"/>
</dbReference>
<keyword evidence="6" id="KW-1185">Reference proteome</keyword>
<keyword evidence="2" id="KW-1133">Transmembrane helix</keyword>
<dbReference type="SUPFAM" id="SSF56112">
    <property type="entry name" value="Protein kinase-like (PK-like)"/>
    <property type="match status" value="1"/>
</dbReference>
<dbReference type="GO" id="GO:0005524">
    <property type="term" value="F:ATP binding"/>
    <property type="evidence" value="ECO:0007669"/>
    <property type="project" value="InterPro"/>
</dbReference>